<dbReference type="FunFam" id="1.10.287.110:FF:000043">
    <property type="entry name" value="J-domain protein required for chloroplast accumulation response 1"/>
    <property type="match status" value="1"/>
</dbReference>
<dbReference type="GO" id="GO:0072583">
    <property type="term" value="P:clathrin-dependent endocytosis"/>
    <property type="evidence" value="ECO:0007669"/>
    <property type="project" value="TreeGrafter"/>
</dbReference>
<feature type="compositionally biased region" description="Polar residues" evidence="1">
    <location>
        <begin position="403"/>
        <end position="413"/>
    </location>
</feature>
<sequence length="803" mass="87201">SLSLSLYAPPPPSSSSSSLSNPRLYLRSPVPTPIGTRPPPPSTTPSPPAKLGIDRSRLAVSRRCSRHFVGLGSCRNPSSALGMARSRHARGDHALLGHAPRDPFAAGGWPPPRGSAASDFSDVFGGPPQLASLCEARPEPGESAASGGAGDGGGVGSRRWSSSAVEKAVFGGPGCGSPAHRRHLGDDFFSDIFRGNESACPTPRRKERDLFTSTTPGSRVLSPTRPLPPTVDVFSGGYSLPAPLSYSTRLARGSDHSSFRAPTPYGEYKNEENIPYAFVFPSSPSTCAAASPSWLNRTKDYLKSSTHASFHQSPLSHKVLHENRPSETIIFASDGANEIEEEARKPSTGSNTFSSSGHVHFSIYKWASKGVTLIMPSHFKARTKSGSGVFLQRAVFPRDNETTPKGSQTFQNRSEMEDRGPFNTFASAENGNTDSSNEAFEVSPAASDIKSVPCDIADKSDDTGTCIKDSTPFPLEAGKPESMNLHCPIYESDRKGNEDISRRTRKEEGLVGNCNTVMECVDGTAKVKQGKKENFQSADNSSKGMNDVPLTLEDRMFPSKAKGNVKEFIKTFNHETAQKNSGTREVQAQRLKVKEVVKRRVEDRTGAHVSNAAQVSSIPVATGQHPKTAEQTSSVESMGMQKINSAFSEINDTSATSSDSTLDSLDTSFCNIEEADFVNVEECPMEELSQDQNEVTEGDLHQGEIRISDMRIQEWSKGKEGNIRSLLSTLQYVLWTGSGWKPVPLVDIIEGASVRRAYQKALLCLHPDKLQQKGALWHQKYIAEKVFDILQDAWTHFNYLSVL</sequence>
<feature type="compositionally biased region" description="Pro residues" evidence="1">
    <location>
        <begin position="30"/>
        <end position="48"/>
    </location>
</feature>
<name>A0A1D1XSJ1_9ARAE</name>
<feature type="region of interest" description="Disordered" evidence="1">
    <location>
        <begin position="127"/>
        <end position="160"/>
    </location>
</feature>
<accession>A0A1D1XSJ1</accession>
<evidence type="ECO:0000313" key="2">
    <source>
        <dbReference type="EMBL" id="JAT45337.1"/>
    </source>
</evidence>
<feature type="compositionally biased region" description="Gly residues" evidence="1">
    <location>
        <begin position="147"/>
        <end position="156"/>
    </location>
</feature>
<feature type="region of interest" description="Disordered" evidence="1">
    <location>
        <begin position="1"/>
        <end position="54"/>
    </location>
</feature>
<dbReference type="Gene3D" id="1.10.287.110">
    <property type="entry name" value="DnaJ domain"/>
    <property type="match status" value="1"/>
</dbReference>
<dbReference type="SUPFAM" id="SSF46565">
    <property type="entry name" value="Chaperone J-domain"/>
    <property type="match status" value="1"/>
</dbReference>
<dbReference type="GO" id="GO:0005737">
    <property type="term" value="C:cytoplasm"/>
    <property type="evidence" value="ECO:0007669"/>
    <property type="project" value="TreeGrafter"/>
</dbReference>
<dbReference type="GO" id="GO:0030276">
    <property type="term" value="F:clathrin binding"/>
    <property type="evidence" value="ECO:0007669"/>
    <property type="project" value="TreeGrafter"/>
</dbReference>
<dbReference type="AlphaFoldDB" id="A0A1D1XSJ1"/>
<evidence type="ECO:0000256" key="1">
    <source>
        <dbReference type="SAM" id="MobiDB-lite"/>
    </source>
</evidence>
<gene>
    <name evidence="2" type="primary">At4g12770_2</name>
    <name evidence="2" type="ORF">g.45582</name>
</gene>
<organism evidence="2">
    <name type="scientific">Anthurium amnicola</name>
    <dbReference type="NCBI Taxonomy" id="1678845"/>
    <lineage>
        <taxon>Eukaryota</taxon>
        <taxon>Viridiplantae</taxon>
        <taxon>Streptophyta</taxon>
        <taxon>Embryophyta</taxon>
        <taxon>Tracheophyta</taxon>
        <taxon>Spermatophyta</taxon>
        <taxon>Magnoliopsida</taxon>
        <taxon>Liliopsida</taxon>
        <taxon>Araceae</taxon>
        <taxon>Pothoideae</taxon>
        <taxon>Potheae</taxon>
        <taxon>Anthurium</taxon>
    </lineage>
</organism>
<dbReference type="EMBL" id="GDJX01022599">
    <property type="protein sequence ID" value="JAT45337.1"/>
    <property type="molecule type" value="Transcribed_RNA"/>
</dbReference>
<feature type="region of interest" description="Disordered" evidence="1">
    <location>
        <begin position="199"/>
        <end position="228"/>
    </location>
</feature>
<feature type="non-terminal residue" evidence="2">
    <location>
        <position position="1"/>
    </location>
</feature>
<dbReference type="GO" id="GO:0031982">
    <property type="term" value="C:vesicle"/>
    <property type="evidence" value="ECO:0007669"/>
    <property type="project" value="TreeGrafter"/>
</dbReference>
<feature type="region of interest" description="Disordered" evidence="1">
    <location>
        <begin position="399"/>
        <end position="444"/>
    </location>
</feature>
<feature type="compositionally biased region" description="Polar residues" evidence="1">
    <location>
        <begin position="424"/>
        <end position="438"/>
    </location>
</feature>
<dbReference type="PANTHER" id="PTHR23172:SF64">
    <property type="entry name" value="J DOMAIN-CONTAINING PROTEIN REQUIRED FOR CHLOROPLAST ACCUMULATION RESPONSE 1"/>
    <property type="match status" value="1"/>
</dbReference>
<dbReference type="PANTHER" id="PTHR23172">
    <property type="entry name" value="AUXILIN/CYCLIN G-ASSOCIATED KINASE-RELATED"/>
    <property type="match status" value="1"/>
</dbReference>
<feature type="compositionally biased region" description="Low complexity" evidence="1">
    <location>
        <begin position="14"/>
        <end position="29"/>
    </location>
</feature>
<dbReference type="GO" id="GO:0072318">
    <property type="term" value="P:clathrin coat disassembly"/>
    <property type="evidence" value="ECO:0007669"/>
    <property type="project" value="TreeGrafter"/>
</dbReference>
<dbReference type="InterPro" id="IPR036869">
    <property type="entry name" value="J_dom_sf"/>
</dbReference>
<reference evidence="2" key="1">
    <citation type="submission" date="2015-07" db="EMBL/GenBank/DDBJ databases">
        <title>Transcriptome Assembly of Anthurium amnicola.</title>
        <authorList>
            <person name="Suzuki J."/>
        </authorList>
    </citation>
    <scope>NUCLEOTIDE SEQUENCE</scope>
</reference>
<proteinExistence type="predicted"/>
<protein>
    <submittedName>
        <fullName evidence="2">Auxilin-related protein 2</fullName>
    </submittedName>
</protein>